<feature type="signal peptide" evidence="1">
    <location>
        <begin position="1"/>
        <end position="25"/>
    </location>
</feature>
<evidence type="ECO:0000256" key="1">
    <source>
        <dbReference type="SAM" id="SignalP"/>
    </source>
</evidence>
<reference evidence="2" key="1">
    <citation type="journal article" date="2021" name="Proc. Natl. Acad. Sci. U.S.A.">
        <title>Three genomes in the algal genus Volvox reveal the fate of a haploid sex-determining region after a transition to homothallism.</title>
        <authorList>
            <person name="Yamamoto K."/>
            <person name="Hamaji T."/>
            <person name="Kawai-Toyooka H."/>
            <person name="Matsuzaki R."/>
            <person name="Takahashi F."/>
            <person name="Nishimura Y."/>
            <person name="Kawachi M."/>
            <person name="Noguchi H."/>
            <person name="Minakuchi Y."/>
            <person name="Umen J.G."/>
            <person name="Toyoda A."/>
            <person name="Nozaki H."/>
        </authorList>
    </citation>
    <scope>NUCLEOTIDE SEQUENCE</scope>
    <source>
        <strain evidence="2">NIES-3780</strain>
    </source>
</reference>
<accession>A0A8J4AXD5</accession>
<sequence length="326" mass="34829">MARATSNIILVGAAVLVMLSALCKAGFITACPSKTGYEPVPDWTCNPTRPSDRIAYASLEAAEAACNANSTCVCFNNAGEVFFSKDTRGLSKLGCTYVKTACASKTGYETLGKIKIYASGPAKENNAGSAAAAESACNADSTCFGFNDDGLFITKGFFSDKTITTTSCAYKKARCTSKYGFTNKMSTNFRVSGALRGIKKDKMSSAELAESFCKITPKCTAWNTMGEYIMGAIQSYFSDGGVCTYVKHPCPPVPGFTAYNGVAVERGINGAPVATESTLCFNDIKTMCANDPKCLVFDTLRNIWRNDIVPTKSFPGMCTYRRVAGF</sequence>
<evidence type="ECO:0000313" key="3">
    <source>
        <dbReference type="Proteomes" id="UP000747399"/>
    </source>
</evidence>
<gene>
    <name evidence="2" type="ORF">Vafri_4632</name>
</gene>
<dbReference type="Proteomes" id="UP000747399">
    <property type="component" value="Unassembled WGS sequence"/>
</dbReference>
<dbReference type="AlphaFoldDB" id="A0A8J4AXD5"/>
<feature type="chain" id="PRO_5035181444" evidence="1">
    <location>
        <begin position="26"/>
        <end position="326"/>
    </location>
</feature>
<evidence type="ECO:0000313" key="2">
    <source>
        <dbReference type="EMBL" id="GIL48362.1"/>
    </source>
</evidence>
<proteinExistence type="predicted"/>
<name>A0A8J4AXD5_9CHLO</name>
<keyword evidence="3" id="KW-1185">Reference proteome</keyword>
<keyword evidence="1" id="KW-0732">Signal</keyword>
<protein>
    <submittedName>
        <fullName evidence="2">Uncharacterized protein</fullName>
    </submittedName>
</protein>
<organism evidence="2 3">
    <name type="scientific">Volvox africanus</name>
    <dbReference type="NCBI Taxonomy" id="51714"/>
    <lineage>
        <taxon>Eukaryota</taxon>
        <taxon>Viridiplantae</taxon>
        <taxon>Chlorophyta</taxon>
        <taxon>core chlorophytes</taxon>
        <taxon>Chlorophyceae</taxon>
        <taxon>CS clade</taxon>
        <taxon>Chlamydomonadales</taxon>
        <taxon>Volvocaceae</taxon>
        <taxon>Volvox</taxon>
    </lineage>
</organism>
<comment type="caution">
    <text evidence="2">The sequence shown here is derived from an EMBL/GenBank/DDBJ whole genome shotgun (WGS) entry which is preliminary data.</text>
</comment>
<dbReference type="EMBL" id="BNCO01000005">
    <property type="protein sequence ID" value="GIL48362.1"/>
    <property type="molecule type" value="Genomic_DNA"/>
</dbReference>